<evidence type="ECO:0000256" key="3">
    <source>
        <dbReference type="SAM" id="Coils"/>
    </source>
</evidence>
<accession>A0A6N2UZ85</accession>
<name>A0A6N2UZ85_9FIRM</name>
<evidence type="ECO:0000256" key="1">
    <source>
        <dbReference type="ARBA" id="ARBA00022777"/>
    </source>
</evidence>
<dbReference type="AlphaFoldDB" id="A0A6N2UZ85"/>
<gene>
    <name evidence="4" type="ORF">ACLFYP115_02168</name>
</gene>
<dbReference type="EMBL" id="CACRSQ010000007">
    <property type="protein sequence ID" value="VYT23158.1"/>
    <property type="molecule type" value="Genomic_DNA"/>
</dbReference>
<dbReference type="SMART" id="SM00387">
    <property type="entry name" value="HATPase_c"/>
    <property type="match status" value="1"/>
</dbReference>
<dbReference type="Pfam" id="PF13589">
    <property type="entry name" value="HATPase_c_3"/>
    <property type="match status" value="1"/>
</dbReference>
<organism evidence="4">
    <name type="scientific">Anaerostipes caccae</name>
    <dbReference type="NCBI Taxonomy" id="105841"/>
    <lineage>
        <taxon>Bacteria</taxon>
        <taxon>Bacillati</taxon>
        <taxon>Bacillota</taxon>
        <taxon>Clostridia</taxon>
        <taxon>Lachnospirales</taxon>
        <taxon>Lachnospiraceae</taxon>
        <taxon>Anaerostipes</taxon>
    </lineage>
</organism>
<dbReference type="InterPro" id="IPR036890">
    <property type="entry name" value="HATPase_C_sf"/>
</dbReference>
<dbReference type="Pfam" id="PF02518">
    <property type="entry name" value="HATPase_c"/>
    <property type="match status" value="1"/>
</dbReference>
<keyword evidence="2" id="KW-0902">Two-component regulatory system</keyword>
<dbReference type="GO" id="GO:0016301">
    <property type="term" value="F:kinase activity"/>
    <property type="evidence" value="ECO:0007669"/>
    <property type="project" value="UniProtKB-KW"/>
</dbReference>
<keyword evidence="1 4" id="KW-0808">Transferase</keyword>
<feature type="coiled-coil region" evidence="3">
    <location>
        <begin position="494"/>
        <end position="528"/>
    </location>
</feature>
<dbReference type="Gene3D" id="3.30.565.10">
    <property type="entry name" value="Histidine kinase-like ATPase, C-terminal domain"/>
    <property type="match status" value="2"/>
</dbReference>
<dbReference type="RefSeq" id="WP_006567869.1">
    <property type="nucleotide sequence ID" value="NZ_BAABZP010000001.1"/>
</dbReference>
<sequence length="754" mass="87837">MEKLKYKISSRATILLGRESVSKVESALIELIKNSYDADASVCYLLFDIQNDSIYLIDNGIGMTKKVIEDNWMMIGTDNKKKEYISTKKRIKSGEKGIGRFALDRLGGVCELFTRNSDESSVIRWKTNWNSFEEDGKALEDVEAEFEYVDSDLQTKIPETVLKQIQKLEVESAIKMDFSTGTVIKISELRDEWLLPQIEKMRKSMEFLVPPREQDEFFICVQKDNTSQYELVENSLSDEYDYKINAKFDGNFFNIELFRNEFDVNKIPDSVFREERMSRYPYRKEDFQAEKLIFTYSISELFNTSDNEYIEKVKKIGKFNFDYVFMKLTMQKRAKEIFFYKEIGKNRGYWLEEHGGIKIYRDHFWVRPYGESDSDSYDWLGLEARSNANPVAISSETEAWTVRNAQGQGTVFISRISNSSILDKSSREGIIENESFIMLKEAIVRIIAVLEKDRSYIVKSFKKYDDRVNHKEKTKQEGSKIARNVLTGKKDKSRKSQNEKIESLAKTIQYFEEEREELISELKLLRALATNGLITTSIVHDLKSINALLVNRVDTMRIAIENNNHILIERNLKDLKNNDMFLKSWITVVTNQSKKDKRKRTKKDLYDTVKKIVDVLQPILLQKKVNVNIMKDDNHAERRIFESDFESIIYNLIINSIEAFSKASTDNRTIKIKLETKEYFIINYMDNGIGLDGNFKDPYEIFKMGTTSKYDQYGNVIGTGLGMYIIASTVREYNGDYKLTETKNGFGIELKIPM</sequence>
<reference evidence="4" key="1">
    <citation type="submission" date="2019-11" db="EMBL/GenBank/DDBJ databases">
        <authorList>
            <person name="Feng L."/>
        </authorList>
    </citation>
    <scope>NUCLEOTIDE SEQUENCE</scope>
    <source>
        <strain evidence="4">AcaccaeLFYP115</strain>
    </source>
</reference>
<proteinExistence type="predicted"/>
<evidence type="ECO:0000313" key="4">
    <source>
        <dbReference type="EMBL" id="VYT23158.1"/>
    </source>
</evidence>
<evidence type="ECO:0000256" key="2">
    <source>
        <dbReference type="ARBA" id="ARBA00023012"/>
    </source>
</evidence>
<dbReference type="InterPro" id="IPR005467">
    <property type="entry name" value="His_kinase_dom"/>
</dbReference>
<protein>
    <submittedName>
        <fullName evidence="4">Sensory histidine kinase AtoS</fullName>
    </submittedName>
</protein>
<dbReference type="InterPro" id="IPR003594">
    <property type="entry name" value="HATPase_dom"/>
</dbReference>
<keyword evidence="3" id="KW-0175">Coiled coil</keyword>
<keyword evidence="1 4" id="KW-0418">Kinase</keyword>
<dbReference type="SUPFAM" id="SSF55874">
    <property type="entry name" value="ATPase domain of HSP90 chaperone/DNA topoisomerase II/histidine kinase"/>
    <property type="match status" value="2"/>
</dbReference>
<dbReference type="GO" id="GO:0000160">
    <property type="term" value="P:phosphorelay signal transduction system"/>
    <property type="evidence" value="ECO:0007669"/>
    <property type="project" value="UniProtKB-KW"/>
</dbReference>
<dbReference type="PROSITE" id="PS50109">
    <property type="entry name" value="HIS_KIN"/>
    <property type="match status" value="1"/>
</dbReference>